<evidence type="ECO:0000256" key="1">
    <source>
        <dbReference type="SAM" id="MobiDB-lite"/>
    </source>
</evidence>
<feature type="region of interest" description="Disordered" evidence="1">
    <location>
        <begin position="31"/>
        <end position="53"/>
    </location>
</feature>
<reference evidence="2 3" key="1">
    <citation type="journal article" date="2020" name="Microorganisms">
        <title>Osmotic Adaptation and Compatible Solute Biosynthesis of Phototrophic Bacteria as Revealed from Genome Analyses.</title>
        <authorList>
            <person name="Imhoff J.F."/>
            <person name="Rahn T."/>
            <person name="Kunzel S."/>
            <person name="Keller A."/>
            <person name="Neulinger S.C."/>
        </authorList>
    </citation>
    <scope>NUCLEOTIDE SEQUENCE [LARGE SCALE GENOMIC DNA]</scope>
    <source>
        <strain evidence="2 3">DSM 9895</strain>
    </source>
</reference>
<dbReference type="Proteomes" id="UP001296873">
    <property type="component" value="Unassembled WGS sequence"/>
</dbReference>
<dbReference type="RefSeq" id="WP_200338587.1">
    <property type="nucleotide sequence ID" value="NZ_NRRL01000001.1"/>
</dbReference>
<organism evidence="2 3">
    <name type="scientific">Rhodovibrio sodomensis</name>
    <dbReference type="NCBI Taxonomy" id="1088"/>
    <lineage>
        <taxon>Bacteria</taxon>
        <taxon>Pseudomonadati</taxon>
        <taxon>Pseudomonadota</taxon>
        <taxon>Alphaproteobacteria</taxon>
        <taxon>Rhodospirillales</taxon>
        <taxon>Rhodovibrionaceae</taxon>
        <taxon>Rhodovibrio</taxon>
    </lineage>
</organism>
<accession>A0ABS1D823</accession>
<protein>
    <submittedName>
        <fullName evidence="2">Uncharacterized protein</fullName>
    </submittedName>
</protein>
<gene>
    <name evidence="2" type="ORF">CKO28_00585</name>
</gene>
<sequence length="126" mass="14491">MHPPVDAPLTPQSEFRGPSRVFQVLHNQTVRHRPARPRDMIQDQARGRPVRPRREVRSLHWSLWDPARQRAHGPVAEIIFNPDGNGLLDIVPRRQLRMHRQTARSFKQAVEAVDAACARTFDPAKS</sequence>
<evidence type="ECO:0000313" key="3">
    <source>
        <dbReference type="Proteomes" id="UP001296873"/>
    </source>
</evidence>
<evidence type="ECO:0000313" key="2">
    <source>
        <dbReference type="EMBL" id="MBK1666537.1"/>
    </source>
</evidence>
<dbReference type="EMBL" id="NRRL01000001">
    <property type="protein sequence ID" value="MBK1666537.1"/>
    <property type="molecule type" value="Genomic_DNA"/>
</dbReference>
<proteinExistence type="predicted"/>
<keyword evidence="3" id="KW-1185">Reference proteome</keyword>
<comment type="caution">
    <text evidence="2">The sequence shown here is derived from an EMBL/GenBank/DDBJ whole genome shotgun (WGS) entry which is preliminary data.</text>
</comment>
<name>A0ABS1D823_9PROT</name>